<accession>A0A8S5UYK6</accession>
<sequence length="29" mass="3501">MVDIKRVDFSLFFVVRRVVFVVCYYVTIS</sequence>
<keyword evidence="1" id="KW-0472">Membrane</keyword>
<organism evidence="2">
    <name type="scientific">Podoviridae sp. ctvVI24</name>
    <dbReference type="NCBI Taxonomy" id="2825285"/>
    <lineage>
        <taxon>Viruses</taxon>
        <taxon>Duplodnaviria</taxon>
        <taxon>Heunggongvirae</taxon>
        <taxon>Uroviricota</taxon>
        <taxon>Caudoviricetes</taxon>
    </lineage>
</organism>
<keyword evidence="1" id="KW-1133">Transmembrane helix</keyword>
<reference evidence="2" key="1">
    <citation type="journal article" date="2021" name="Proc. Natl. Acad. Sci. U.S.A.">
        <title>A Catalog of Tens of Thousands of Viruses from Human Metagenomes Reveals Hidden Associations with Chronic Diseases.</title>
        <authorList>
            <person name="Tisza M.J."/>
            <person name="Buck C.B."/>
        </authorList>
    </citation>
    <scope>NUCLEOTIDE SEQUENCE</scope>
    <source>
        <strain evidence="2">CtvVI24</strain>
    </source>
</reference>
<evidence type="ECO:0000313" key="2">
    <source>
        <dbReference type="EMBL" id="DAF99584.1"/>
    </source>
</evidence>
<evidence type="ECO:0000256" key="1">
    <source>
        <dbReference type="SAM" id="Phobius"/>
    </source>
</evidence>
<name>A0A8S5UYK6_9CAUD</name>
<feature type="transmembrane region" description="Helical" evidence="1">
    <location>
        <begin position="7"/>
        <end position="27"/>
    </location>
</feature>
<protein>
    <submittedName>
        <fullName evidence="2">Uncharacterized protein</fullName>
    </submittedName>
</protein>
<keyword evidence="1" id="KW-0812">Transmembrane</keyword>
<dbReference type="EMBL" id="BK016168">
    <property type="protein sequence ID" value="DAF99584.1"/>
    <property type="molecule type" value="Genomic_DNA"/>
</dbReference>
<proteinExistence type="predicted"/>